<name>A0A1G7DVJ4_9ACTN</name>
<sequence length="165" mass="18285">MFGIWREDDDITMMDLGSLTKLLLTAEQSGQPIGTALGLVARFAQDETLDDLGVSDPTNLIAIVLRVETWMVDAADNDISLDLAKLLTGEHRMKEHPNATTAFACWAHCVDGTGHEAVWRELESAPRSRVIPAGNRQWRTDQIPKGLQQLLKTIIDLRRRGTGPI</sequence>
<dbReference type="Proteomes" id="UP000198949">
    <property type="component" value="Unassembled WGS sequence"/>
</dbReference>
<dbReference type="AlphaFoldDB" id="A0A1G7DVJ4"/>
<proteinExistence type="predicted"/>
<keyword evidence="2" id="KW-1185">Reference proteome</keyword>
<dbReference type="STRING" id="58114.SAMN05216270_12917"/>
<reference evidence="2" key="1">
    <citation type="submission" date="2016-10" db="EMBL/GenBank/DDBJ databases">
        <authorList>
            <person name="Varghese N."/>
            <person name="Submissions S."/>
        </authorList>
    </citation>
    <scope>NUCLEOTIDE SEQUENCE [LARGE SCALE GENOMIC DNA]</scope>
    <source>
        <strain evidence="2">CGMCC 4.3516</strain>
    </source>
</reference>
<gene>
    <name evidence="1" type="ORF">SAMN05216270_12917</name>
</gene>
<organism evidence="1 2">
    <name type="scientific">Glycomyces harbinensis</name>
    <dbReference type="NCBI Taxonomy" id="58114"/>
    <lineage>
        <taxon>Bacteria</taxon>
        <taxon>Bacillati</taxon>
        <taxon>Actinomycetota</taxon>
        <taxon>Actinomycetes</taxon>
        <taxon>Glycomycetales</taxon>
        <taxon>Glycomycetaceae</taxon>
        <taxon>Glycomyces</taxon>
    </lineage>
</organism>
<dbReference type="EMBL" id="FNAD01000029">
    <property type="protein sequence ID" value="SDE55471.1"/>
    <property type="molecule type" value="Genomic_DNA"/>
</dbReference>
<protein>
    <submittedName>
        <fullName evidence="1">Uncharacterized protein</fullName>
    </submittedName>
</protein>
<accession>A0A1G7DVJ4</accession>
<evidence type="ECO:0000313" key="1">
    <source>
        <dbReference type="EMBL" id="SDE55471.1"/>
    </source>
</evidence>
<evidence type="ECO:0000313" key="2">
    <source>
        <dbReference type="Proteomes" id="UP000198949"/>
    </source>
</evidence>